<dbReference type="SUPFAM" id="SSF53474">
    <property type="entry name" value="alpha/beta-Hydrolases"/>
    <property type="match status" value="1"/>
</dbReference>
<keyword evidence="4" id="KW-0256">Endoplasmic reticulum</keyword>
<dbReference type="EMBL" id="GL385395">
    <property type="protein sequence ID" value="EJT80822.1"/>
    <property type="molecule type" value="Genomic_DNA"/>
</dbReference>
<dbReference type="InterPro" id="IPR052374">
    <property type="entry name" value="SERAC1"/>
</dbReference>
<evidence type="ECO:0000256" key="1">
    <source>
        <dbReference type="ARBA" id="ARBA00004173"/>
    </source>
</evidence>
<sequence length="717" mass="79175">MVSTCAISATRAPLHIAAFGTGRLLDASYKRTALKCGIAVDKSQATDLWDFPIERARLRRVKLSVALSAALVMAYGWLVEARVHMAGPLVVQFFTCPSLQLLFTSLNTLIVDIHPDCPSTAQAACNFVRCEIAAIVSRDWTYHCEPSAQDGLSSSSARASSCNSKCKNGILLFETARALEPHLPSQPHLHPVLVPIDEPVELIEHDPSGLRPREMRRVDQQRLDRIETIPIVNLIIRLDLINVFEIFVPYHGKATAWTSASASAVDDDGATEPTWWWLADTIRQATSEAQEGLNCKPRIIDNHSVRQVRKSRSSDLAQAEAGWAQMSKHPEGRRHDSLTDAGSIRASTRHSASESDISTPDSHRRTVSNTSDGQQRPPAPSNVHAKLQTPPPSSSRQELQTEDHIKDPLGLTTLHTPEGEREVDIVFLHGLGGTSRQTWCHGQDIDKFWPQLWLPLDLPTARVLTFGYNANYNATSEWTATGIGDFATDFLFRMKYTETTPERLGQVPIIIVAHSMGGLVFKKAFAEGHSGDQYKSIVSIIKGVVFLATPHRGSDLAKYLDRFQQACRWFGRPSRKYITELAQKSPTSNEIDEAFRRYASKLMIFSFYEALPTRLALLSSVLVVTRESATLGLPKEEPSSLNANHLDMCKVTSPTDPNYVSVRAALRKIVAMSWPAPVQGGESLEEDIPHLADLLGIAGPPDEDLASHRAIRAQGTC</sequence>
<dbReference type="eggNOG" id="KOG2029">
    <property type="taxonomic scope" value="Eukaryota"/>
</dbReference>
<dbReference type="Proteomes" id="UP000006039">
    <property type="component" value="Unassembled WGS sequence"/>
</dbReference>
<reference evidence="9" key="2">
    <citation type="submission" date="2010-07" db="EMBL/GenBank/DDBJ databases">
        <authorList>
            <consortium name="The Broad Institute Genome Sequencing Platform"/>
            <consortium name="Broad Institute Genome Sequencing Center for Infectious Disease"/>
            <person name="Ma L.-J."/>
            <person name="Dead R."/>
            <person name="Young S."/>
            <person name="Zeng Q."/>
            <person name="Koehrsen M."/>
            <person name="Alvarado L."/>
            <person name="Berlin A."/>
            <person name="Chapman S.B."/>
            <person name="Chen Z."/>
            <person name="Freedman E."/>
            <person name="Gellesch M."/>
            <person name="Goldberg J."/>
            <person name="Griggs A."/>
            <person name="Gujja S."/>
            <person name="Heilman E.R."/>
            <person name="Heiman D."/>
            <person name="Hepburn T."/>
            <person name="Howarth C."/>
            <person name="Jen D."/>
            <person name="Larson L."/>
            <person name="Mehta T."/>
            <person name="Neiman D."/>
            <person name="Pearson M."/>
            <person name="Roberts A."/>
            <person name="Saif S."/>
            <person name="Shea T."/>
            <person name="Shenoy N."/>
            <person name="Sisk P."/>
            <person name="Stolte C."/>
            <person name="Sykes S."/>
            <person name="Walk T."/>
            <person name="White J."/>
            <person name="Yandava C."/>
            <person name="Haas B."/>
            <person name="Nusbaum C."/>
            <person name="Birren B."/>
        </authorList>
    </citation>
    <scope>NUCLEOTIDE SEQUENCE</scope>
    <source>
        <strain evidence="9">R3-111a-1</strain>
    </source>
</reference>
<keyword evidence="8" id="KW-1133">Transmembrane helix</keyword>
<organism evidence="9">
    <name type="scientific">Gaeumannomyces tritici (strain R3-111a-1)</name>
    <name type="common">Wheat and barley take-all root rot fungus</name>
    <name type="synonym">Gaeumannomyces graminis var. tritici</name>
    <dbReference type="NCBI Taxonomy" id="644352"/>
    <lineage>
        <taxon>Eukaryota</taxon>
        <taxon>Fungi</taxon>
        <taxon>Dikarya</taxon>
        <taxon>Ascomycota</taxon>
        <taxon>Pezizomycotina</taxon>
        <taxon>Sordariomycetes</taxon>
        <taxon>Sordariomycetidae</taxon>
        <taxon>Magnaporthales</taxon>
        <taxon>Magnaporthaceae</taxon>
        <taxon>Gaeumannomyces</taxon>
    </lineage>
</organism>
<evidence type="ECO:0000256" key="2">
    <source>
        <dbReference type="ARBA" id="ARBA00004240"/>
    </source>
</evidence>
<dbReference type="PANTHER" id="PTHR48182:SF2">
    <property type="entry name" value="PROTEIN SERAC1"/>
    <property type="match status" value="1"/>
</dbReference>
<dbReference type="InterPro" id="IPR029058">
    <property type="entry name" value="AB_hydrolase_fold"/>
</dbReference>
<dbReference type="PANTHER" id="PTHR48182">
    <property type="entry name" value="PROTEIN SERAC1"/>
    <property type="match status" value="1"/>
</dbReference>
<comment type="subcellular location">
    <subcellularLocation>
        <location evidence="2">Endoplasmic reticulum</location>
    </subcellularLocation>
    <subcellularLocation>
        <location evidence="3">Membrane</location>
    </subcellularLocation>
    <subcellularLocation>
        <location evidence="1">Mitochondrion</location>
    </subcellularLocation>
</comment>
<evidence type="ECO:0000256" key="6">
    <source>
        <dbReference type="ARBA" id="ARBA00023136"/>
    </source>
</evidence>
<feature type="compositionally biased region" description="Polar residues" evidence="7">
    <location>
        <begin position="345"/>
        <end position="360"/>
    </location>
</feature>
<keyword evidence="5" id="KW-0496">Mitochondrion</keyword>
<dbReference type="RefSeq" id="XP_009216831.1">
    <property type="nucleotide sequence ID" value="XM_009218567.1"/>
</dbReference>
<dbReference type="VEuPathDB" id="FungiDB:GGTG_00816"/>
<dbReference type="HOGENOM" id="CLU_385439_0_0_1"/>
<dbReference type="GeneID" id="20341274"/>
<evidence type="ECO:0000256" key="5">
    <source>
        <dbReference type="ARBA" id="ARBA00023128"/>
    </source>
</evidence>
<dbReference type="GO" id="GO:0005739">
    <property type="term" value="C:mitochondrion"/>
    <property type="evidence" value="ECO:0007669"/>
    <property type="project" value="UniProtKB-SubCell"/>
</dbReference>
<evidence type="ECO:0000256" key="7">
    <source>
        <dbReference type="SAM" id="MobiDB-lite"/>
    </source>
</evidence>
<dbReference type="Gene3D" id="3.40.50.1820">
    <property type="entry name" value="alpha/beta hydrolase"/>
    <property type="match status" value="1"/>
</dbReference>
<keyword evidence="11" id="KW-1185">Reference proteome</keyword>
<dbReference type="AlphaFoldDB" id="J3NHS9"/>
<evidence type="ECO:0000313" key="10">
    <source>
        <dbReference type="EnsemblFungi" id="EJT80822"/>
    </source>
</evidence>
<keyword evidence="6 8" id="KW-0472">Membrane</keyword>
<evidence type="ECO:0000256" key="8">
    <source>
        <dbReference type="SAM" id="Phobius"/>
    </source>
</evidence>
<accession>J3NHS9</accession>
<evidence type="ECO:0000313" key="9">
    <source>
        <dbReference type="EMBL" id="EJT80822.1"/>
    </source>
</evidence>
<evidence type="ECO:0000313" key="11">
    <source>
        <dbReference type="Proteomes" id="UP000006039"/>
    </source>
</evidence>
<feature type="transmembrane region" description="Helical" evidence="8">
    <location>
        <begin position="61"/>
        <end position="78"/>
    </location>
</feature>
<dbReference type="GO" id="GO:0005783">
    <property type="term" value="C:endoplasmic reticulum"/>
    <property type="evidence" value="ECO:0007669"/>
    <property type="project" value="UniProtKB-SubCell"/>
</dbReference>
<evidence type="ECO:0008006" key="12">
    <source>
        <dbReference type="Google" id="ProtNLM"/>
    </source>
</evidence>
<feature type="region of interest" description="Disordered" evidence="7">
    <location>
        <begin position="304"/>
        <end position="416"/>
    </location>
</feature>
<reference evidence="9" key="3">
    <citation type="submission" date="2010-09" db="EMBL/GenBank/DDBJ databases">
        <title>Annotation of Gaeumannomyces graminis var. tritici R3-111a-1.</title>
        <authorList>
            <consortium name="The Broad Institute Genome Sequencing Platform"/>
            <person name="Ma L.-J."/>
            <person name="Dead R."/>
            <person name="Young S.K."/>
            <person name="Zeng Q."/>
            <person name="Gargeya S."/>
            <person name="Fitzgerald M."/>
            <person name="Haas B."/>
            <person name="Abouelleil A."/>
            <person name="Alvarado L."/>
            <person name="Arachchi H.M."/>
            <person name="Berlin A."/>
            <person name="Brown A."/>
            <person name="Chapman S.B."/>
            <person name="Chen Z."/>
            <person name="Dunbar C."/>
            <person name="Freedman E."/>
            <person name="Gearin G."/>
            <person name="Gellesch M."/>
            <person name="Goldberg J."/>
            <person name="Griggs A."/>
            <person name="Gujja S."/>
            <person name="Heiman D."/>
            <person name="Howarth C."/>
            <person name="Larson L."/>
            <person name="Lui A."/>
            <person name="MacDonald P.J.P."/>
            <person name="Mehta T."/>
            <person name="Montmayeur A."/>
            <person name="Murphy C."/>
            <person name="Neiman D."/>
            <person name="Pearson M."/>
            <person name="Priest M."/>
            <person name="Roberts A."/>
            <person name="Saif S."/>
            <person name="Shea T."/>
            <person name="Shenoy N."/>
            <person name="Sisk P."/>
            <person name="Stolte C."/>
            <person name="Sykes S."/>
            <person name="Yandava C."/>
            <person name="Wortman J."/>
            <person name="Nusbaum C."/>
            <person name="Birren B."/>
        </authorList>
    </citation>
    <scope>NUCLEOTIDE SEQUENCE</scope>
    <source>
        <strain evidence="9">R3-111a-1</strain>
    </source>
</reference>
<gene>
    <name evidence="10" type="primary">20341274</name>
    <name evidence="9" type="ORF">GGTG_00816</name>
</gene>
<dbReference type="EnsemblFungi" id="EJT80822">
    <property type="protein sequence ID" value="EJT80822"/>
    <property type="gene ID" value="GGTG_00816"/>
</dbReference>
<evidence type="ECO:0000256" key="4">
    <source>
        <dbReference type="ARBA" id="ARBA00022824"/>
    </source>
</evidence>
<reference evidence="10" key="4">
    <citation type="journal article" date="2015" name="G3 (Bethesda)">
        <title>Genome sequences of three phytopathogenic species of the Magnaporthaceae family of fungi.</title>
        <authorList>
            <person name="Okagaki L.H."/>
            <person name="Nunes C.C."/>
            <person name="Sailsbery J."/>
            <person name="Clay B."/>
            <person name="Brown D."/>
            <person name="John T."/>
            <person name="Oh Y."/>
            <person name="Young N."/>
            <person name="Fitzgerald M."/>
            <person name="Haas B.J."/>
            <person name="Zeng Q."/>
            <person name="Young S."/>
            <person name="Adiconis X."/>
            <person name="Fan L."/>
            <person name="Levin J.Z."/>
            <person name="Mitchell T.K."/>
            <person name="Okubara P.A."/>
            <person name="Farman M.L."/>
            <person name="Kohn L.M."/>
            <person name="Birren B."/>
            <person name="Ma L.-J."/>
            <person name="Dean R.A."/>
        </authorList>
    </citation>
    <scope>NUCLEOTIDE SEQUENCE</scope>
    <source>
        <strain evidence="10">R3-111a-1</strain>
    </source>
</reference>
<keyword evidence="8" id="KW-0812">Transmembrane</keyword>
<dbReference type="OrthoDB" id="194358at2759"/>
<feature type="compositionally biased region" description="Basic and acidic residues" evidence="7">
    <location>
        <begin position="328"/>
        <end position="338"/>
    </location>
</feature>
<reference evidence="10" key="5">
    <citation type="submission" date="2018-04" db="UniProtKB">
        <authorList>
            <consortium name="EnsemblFungi"/>
        </authorList>
    </citation>
    <scope>IDENTIFICATION</scope>
    <source>
        <strain evidence="10">R3-111a-1</strain>
    </source>
</reference>
<proteinExistence type="predicted"/>
<evidence type="ECO:0000256" key="3">
    <source>
        <dbReference type="ARBA" id="ARBA00004370"/>
    </source>
</evidence>
<protein>
    <recommendedName>
        <fullName evidence="12">GPI inositol-deacylase</fullName>
    </recommendedName>
</protein>
<dbReference type="GO" id="GO:0016020">
    <property type="term" value="C:membrane"/>
    <property type="evidence" value="ECO:0007669"/>
    <property type="project" value="UniProtKB-SubCell"/>
</dbReference>
<name>J3NHS9_GAET3</name>
<reference evidence="11" key="1">
    <citation type="submission" date="2010-07" db="EMBL/GenBank/DDBJ databases">
        <title>The genome sequence of Gaeumannomyces graminis var. tritici strain R3-111a-1.</title>
        <authorList>
            <consortium name="The Broad Institute Genome Sequencing Platform"/>
            <person name="Ma L.-J."/>
            <person name="Dead R."/>
            <person name="Young S."/>
            <person name="Zeng Q."/>
            <person name="Koehrsen M."/>
            <person name="Alvarado L."/>
            <person name="Berlin A."/>
            <person name="Chapman S.B."/>
            <person name="Chen Z."/>
            <person name="Freedman E."/>
            <person name="Gellesch M."/>
            <person name="Goldberg J."/>
            <person name="Griggs A."/>
            <person name="Gujja S."/>
            <person name="Heilman E.R."/>
            <person name="Heiman D."/>
            <person name="Hepburn T."/>
            <person name="Howarth C."/>
            <person name="Jen D."/>
            <person name="Larson L."/>
            <person name="Mehta T."/>
            <person name="Neiman D."/>
            <person name="Pearson M."/>
            <person name="Roberts A."/>
            <person name="Saif S."/>
            <person name="Shea T."/>
            <person name="Shenoy N."/>
            <person name="Sisk P."/>
            <person name="Stolte C."/>
            <person name="Sykes S."/>
            <person name="Walk T."/>
            <person name="White J."/>
            <person name="Yandava C."/>
            <person name="Haas B."/>
            <person name="Nusbaum C."/>
            <person name="Birren B."/>
        </authorList>
    </citation>
    <scope>NUCLEOTIDE SEQUENCE [LARGE SCALE GENOMIC DNA]</scope>
    <source>
        <strain evidence="11">R3-111a-1</strain>
    </source>
</reference>